<proteinExistence type="predicted"/>
<organism evidence="1 2">
    <name type="scientific">Ancylostoma ceylanicum</name>
    <dbReference type="NCBI Taxonomy" id="53326"/>
    <lineage>
        <taxon>Eukaryota</taxon>
        <taxon>Metazoa</taxon>
        <taxon>Ecdysozoa</taxon>
        <taxon>Nematoda</taxon>
        <taxon>Chromadorea</taxon>
        <taxon>Rhabditida</taxon>
        <taxon>Rhabditina</taxon>
        <taxon>Rhabditomorpha</taxon>
        <taxon>Strongyloidea</taxon>
        <taxon>Ancylostomatidae</taxon>
        <taxon>Ancylostomatinae</taxon>
        <taxon>Ancylostoma</taxon>
    </lineage>
</organism>
<name>A0A0D6LST2_9BILA</name>
<dbReference type="EMBL" id="KE125006">
    <property type="protein sequence ID" value="EPB73096.1"/>
    <property type="molecule type" value="Genomic_DNA"/>
</dbReference>
<evidence type="ECO:0000313" key="1">
    <source>
        <dbReference type="EMBL" id="EPB73096.1"/>
    </source>
</evidence>
<evidence type="ECO:0000313" key="2">
    <source>
        <dbReference type="Proteomes" id="UP000054495"/>
    </source>
</evidence>
<dbReference type="Proteomes" id="UP000054495">
    <property type="component" value="Unassembled WGS sequence"/>
</dbReference>
<gene>
    <name evidence="1" type="ORF">ANCCEY_07793</name>
</gene>
<accession>A0A0D6LST2</accession>
<keyword evidence="2" id="KW-1185">Reference proteome</keyword>
<reference evidence="1 2" key="1">
    <citation type="submission" date="2013-05" db="EMBL/GenBank/DDBJ databases">
        <title>Draft genome of the parasitic nematode Anyclostoma ceylanicum.</title>
        <authorList>
            <person name="Mitreva M."/>
        </authorList>
    </citation>
    <scope>NUCLEOTIDE SEQUENCE [LARGE SCALE GENOMIC DNA]</scope>
</reference>
<dbReference type="AlphaFoldDB" id="A0A0D6LST2"/>
<protein>
    <submittedName>
        <fullName evidence="1">Uncharacterized protein</fullName>
    </submittedName>
</protein>
<sequence length="75" mass="8397">MAQVGSNSTDKAFANHMLSLHVEDTLTNHTMKIVGRMRAGFHLRAEQNVNPNIAKNLTTRTSFTNRVQAWGDKKS</sequence>